<reference evidence="2 3" key="2">
    <citation type="journal article" date="2023" name="Mol. Biol. Evol.">
        <title>Genomics of Secondarily Temperate Adaptation in the Only Non-Antarctic Icefish.</title>
        <authorList>
            <person name="Rivera-Colon A.G."/>
            <person name="Rayamajhi N."/>
            <person name="Minhas B.F."/>
            <person name="Madrigal G."/>
            <person name="Bilyk K.T."/>
            <person name="Yoon V."/>
            <person name="Hune M."/>
            <person name="Gregory S."/>
            <person name="Cheng C.H.C."/>
            <person name="Catchen J.M."/>
        </authorList>
    </citation>
    <scope>NUCLEOTIDE SEQUENCE [LARGE SCALE GENOMIC DNA]</scope>
    <source>
        <strain evidence="2">JMC-PN-2008</strain>
    </source>
</reference>
<comment type="caution">
    <text evidence="2">The sequence shown here is derived from an EMBL/GenBank/DDBJ whole genome shotgun (WGS) entry which is preliminary data.</text>
</comment>
<gene>
    <name evidence="2" type="ORF">PBY51_017635</name>
</gene>
<evidence type="ECO:0000313" key="2">
    <source>
        <dbReference type="EMBL" id="KAK5862215.1"/>
    </source>
</evidence>
<organism evidence="2 3">
    <name type="scientific">Eleginops maclovinus</name>
    <name type="common">Patagonian blennie</name>
    <name type="synonym">Eleginus maclovinus</name>
    <dbReference type="NCBI Taxonomy" id="56733"/>
    <lineage>
        <taxon>Eukaryota</taxon>
        <taxon>Metazoa</taxon>
        <taxon>Chordata</taxon>
        <taxon>Craniata</taxon>
        <taxon>Vertebrata</taxon>
        <taxon>Euteleostomi</taxon>
        <taxon>Actinopterygii</taxon>
        <taxon>Neopterygii</taxon>
        <taxon>Teleostei</taxon>
        <taxon>Neoteleostei</taxon>
        <taxon>Acanthomorphata</taxon>
        <taxon>Eupercaria</taxon>
        <taxon>Perciformes</taxon>
        <taxon>Notothenioidei</taxon>
        <taxon>Eleginopidae</taxon>
        <taxon>Eleginops</taxon>
    </lineage>
</organism>
<proteinExistence type="predicted"/>
<keyword evidence="3" id="KW-1185">Reference proteome</keyword>
<protein>
    <submittedName>
        <fullName evidence="2">Uncharacterized protein</fullName>
    </submittedName>
</protein>
<dbReference type="EMBL" id="JAUZQC010000012">
    <property type="protein sequence ID" value="KAK5862215.1"/>
    <property type="molecule type" value="Genomic_DNA"/>
</dbReference>
<feature type="region of interest" description="Disordered" evidence="1">
    <location>
        <begin position="59"/>
        <end position="98"/>
    </location>
</feature>
<dbReference type="Proteomes" id="UP001346869">
    <property type="component" value="Unassembled WGS sequence"/>
</dbReference>
<accession>A0AAN7XKE2</accession>
<evidence type="ECO:0000313" key="3">
    <source>
        <dbReference type="Proteomes" id="UP001346869"/>
    </source>
</evidence>
<name>A0AAN7XKE2_ELEMC</name>
<evidence type="ECO:0000256" key="1">
    <source>
        <dbReference type="SAM" id="MobiDB-lite"/>
    </source>
</evidence>
<dbReference type="AlphaFoldDB" id="A0AAN7XKE2"/>
<reference evidence="2 3" key="1">
    <citation type="journal article" date="2023" name="Genes (Basel)">
        <title>Chromosome-Level Genome Assembly and Circadian Gene Repertoire of the Patagonia Blennie Eleginops maclovinus-The Closest Ancestral Proxy of Antarctic Cryonotothenioids.</title>
        <authorList>
            <person name="Cheng C.C."/>
            <person name="Rivera-Colon A.G."/>
            <person name="Minhas B.F."/>
            <person name="Wilson L."/>
            <person name="Rayamajhi N."/>
            <person name="Vargas-Chacoff L."/>
            <person name="Catchen J.M."/>
        </authorList>
    </citation>
    <scope>NUCLEOTIDE SEQUENCE [LARGE SCALE GENOMIC DNA]</scope>
    <source>
        <strain evidence="2">JMC-PN-2008</strain>
    </source>
</reference>
<sequence>MRDLQSHGQHLKPLRLKDALPSLLSSFVPSSHPHTFSFSVEQQYLLICVKEQQGLRCSTVQPLSQADRDRPQLQGDTETPASECIHKTGEDLPESLTC</sequence>